<keyword evidence="5 6" id="KW-0472">Membrane</keyword>
<sequence>MVLLPVLVSLGFWQLERAEDKRAIAAVHEQRRAAGPVELDALWEAPADELAFRRVTVTGRFDPERYLLLDNRIREGQFGYEVVAVLEIADSNRAVLVNRGWVAGDSARRSLPRIEQPRGLHTLSASIYVAPGEAYLLGEQALDGGWPIVLQALEMDKLAPVLGRRLERELFPRSLRLSAVDPAALRAGWSPVNVSPAKHTGYAVQWFCMAAVLLLVFLLRSSNLWQLLRRRTGEN</sequence>
<gene>
    <name evidence="7" type="ORF">JYP50_10895</name>
</gene>
<dbReference type="PROSITE" id="PS50895">
    <property type="entry name" value="SURF1"/>
    <property type="match status" value="1"/>
</dbReference>
<comment type="caution">
    <text evidence="6">Lacks conserved residue(s) required for the propagation of feature annotation.</text>
</comment>
<dbReference type="AlphaFoldDB" id="A0A939IMK4"/>
<proteinExistence type="inferred from homology"/>
<dbReference type="Pfam" id="PF02104">
    <property type="entry name" value="SURF1"/>
    <property type="match status" value="1"/>
</dbReference>
<dbReference type="InterPro" id="IPR045214">
    <property type="entry name" value="Surf1/Surf4"/>
</dbReference>
<evidence type="ECO:0000256" key="6">
    <source>
        <dbReference type="RuleBase" id="RU363076"/>
    </source>
</evidence>
<reference evidence="7" key="1">
    <citation type="submission" date="2021-02" db="EMBL/GenBank/DDBJ databases">
        <title>PHA producing bacteria isolated from coastal sediment in Guangdong, Shenzhen.</title>
        <authorList>
            <person name="Zheng W."/>
            <person name="Yu S."/>
            <person name="Huang Y."/>
        </authorList>
    </citation>
    <scope>NUCLEOTIDE SEQUENCE</scope>
    <source>
        <strain evidence="7">TN14-10</strain>
    </source>
</reference>
<protein>
    <recommendedName>
        <fullName evidence="6">SURF1-like protein</fullName>
    </recommendedName>
</protein>
<keyword evidence="6" id="KW-1003">Cell membrane</keyword>
<evidence type="ECO:0000256" key="2">
    <source>
        <dbReference type="ARBA" id="ARBA00007165"/>
    </source>
</evidence>
<evidence type="ECO:0000256" key="5">
    <source>
        <dbReference type="ARBA" id="ARBA00023136"/>
    </source>
</evidence>
<feature type="transmembrane region" description="Helical" evidence="6">
    <location>
        <begin position="202"/>
        <end position="221"/>
    </location>
</feature>
<dbReference type="InterPro" id="IPR002994">
    <property type="entry name" value="Surf1/Shy1"/>
</dbReference>
<evidence type="ECO:0000313" key="7">
    <source>
        <dbReference type="EMBL" id="MBN7797102.1"/>
    </source>
</evidence>
<dbReference type="PANTHER" id="PTHR23427:SF2">
    <property type="entry name" value="SURFEIT LOCUS PROTEIN 1"/>
    <property type="match status" value="1"/>
</dbReference>
<name>A0A939IMK4_9GAMM</name>
<dbReference type="PANTHER" id="PTHR23427">
    <property type="entry name" value="SURFEIT LOCUS PROTEIN"/>
    <property type="match status" value="1"/>
</dbReference>
<comment type="subcellular location">
    <subcellularLocation>
        <location evidence="6">Cell membrane</location>
        <topology evidence="6">Multi-pass membrane protein</topology>
    </subcellularLocation>
    <subcellularLocation>
        <location evidence="1">Membrane</location>
    </subcellularLocation>
</comment>
<dbReference type="EMBL" id="JAFKCZ010000007">
    <property type="protein sequence ID" value="MBN7797102.1"/>
    <property type="molecule type" value="Genomic_DNA"/>
</dbReference>
<evidence type="ECO:0000256" key="3">
    <source>
        <dbReference type="ARBA" id="ARBA00022692"/>
    </source>
</evidence>
<dbReference type="GO" id="GO:0005886">
    <property type="term" value="C:plasma membrane"/>
    <property type="evidence" value="ECO:0007669"/>
    <property type="project" value="UniProtKB-SubCell"/>
</dbReference>
<evidence type="ECO:0000313" key="8">
    <source>
        <dbReference type="Proteomes" id="UP000664303"/>
    </source>
</evidence>
<comment type="caution">
    <text evidence="7">The sequence shown here is derived from an EMBL/GenBank/DDBJ whole genome shotgun (WGS) entry which is preliminary data.</text>
</comment>
<keyword evidence="8" id="KW-1185">Reference proteome</keyword>
<dbReference type="Proteomes" id="UP000664303">
    <property type="component" value="Unassembled WGS sequence"/>
</dbReference>
<dbReference type="CDD" id="cd06662">
    <property type="entry name" value="SURF1"/>
    <property type="match status" value="1"/>
</dbReference>
<accession>A0A939IMK4</accession>
<evidence type="ECO:0000256" key="1">
    <source>
        <dbReference type="ARBA" id="ARBA00004370"/>
    </source>
</evidence>
<keyword evidence="3 6" id="KW-0812">Transmembrane</keyword>
<organism evidence="7 8">
    <name type="scientific">Parahaliea mediterranea</name>
    <dbReference type="NCBI Taxonomy" id="651086"/>
    <lineage>
        <taxon>Bacteria</taxon>
        <taxon>Pseudomonadati</taxon>
        <taxon>Pseudomonadota</taxon>
        <taxon>Gammaproteobacteria</taxon>
        <taxon>Cellvibrionales</taxon>
        <taxon>Halieaceae</taxon>
        <taxon>Parahaliea</taxon>
    </lineage>
</organism>
<evidence type="ECO:0000256" key="4">
    <source>
        <dbReference type="ARBA" id="ARBA00022989"/>
    </source>
</evidence>
<keyword evidence="4 6" id="KW-1133">Transmembrane helix</keyword>
<comment type="similarity">
    <text evidence="2 6">Belongs to the SURF1 family.</text>
</comment>